<dbReference type="EMBL" id="JANHOG010000961">
    <property type="protein sequence ID" value="KAJ3548485.1"/>
    <property type="molecule type" value="Genomic_DNA"/>
</dbReference>
<sequence length="742" mass="81106">MEDTQTSRRPAWLTDDIADEWVSQDEDQQTSSDRSHAITDPSIAHSSDSAQSTASRHSTSSRRSVETAGTVCVREDVPVTASTPIKADFIVKGIFSPLALERMFEPPSPPLPHEESPSPPVRPNALRPSAPVVPSRLSQVYTPGDEVSLTEEIDSFERAEDEDGSTGAHSAGQEMLDVEQKHTDFQFTFSCPNPSPLFPAAPRPNALSTPGRPAINHDQYHGPHTDPRLRLFQLNYDTFTREHMSAMVDSMQLNTPSGNSDSAFSKHSMTTEASQGLTGTNDGSMSRLRSAKRLKLSPTTDFPDGGEGAAVIVRPQRIKDYVGESKSLMEKIKQAQDFSTISTVGSGESAGAALKGNPSPPQPTQNAASEQPSKETIWTAASSQKAPYSSLARQQGAAVLMEQIRQDMKRHKRLLSVDTEISERTSVAVPHIPNEGYEIVEGDTEIFTDDDEKHVGDEDSTDFLLSETNHQPPAGMLRRMTESTVEHELVQRFGNVSVDSQEMLEQFPAPPIVYITSEGSSAGPSDPVPATYTTASVRRKEDLTRFVSSSTASGTTLTANSAASFVKHQGPKFMMQITPNDIAHLPDRVGKMVFDRIQMKWIKAPDASDLVGQGSGNNDSEDPFKDIESIRGDDSHKEVPSDDGEVQDEQDLGVMSMEVDQSRIEGPADSEEDEEEAELTSFSCDYAQTAPAEVRNVARPQRDYEYDESTGTTGRITPPRKSSGRPWKILHPIDSLRPLQAP</sequence>
<reference evidence="1" key="1">
    <citation type="submission" date="2022-07" db="EMBL/GenBank/DDBJ databases">
        <title>Genome Sequence of Phlebia brevispora.</title>
        <authorList>
            <person name="Buettner E."/>
        </authorList>
    </citation>
    <scope>NUCLEOTIDE SEQUENCE</scope>
    <source>
        <strain evidence="1">MPL23</strain>
    </source>
</reference>
<accession>A0ACC1SXF0</accession>
<proteinExistence type="predicted"/>
<dbReference type="Proteomes" id="UP001148662">
    <property type="component" value="Unassembled WGS sequence"/>
</dbReference>
<evidence type="ECO:0000313" key="1">
    <source>
        <dbReference type="EMBL" id="KAJ3548485.1"/>
    </source>
</evidence>
<organism evidence="1 2">
    <name type="scientific">Phlebia brevispora</name>
    <dbReference type="NCBI Taxonomy" id="194682"/>
    <lineage>
        <taxon>Eukaryota</taxon>
        <taxon>Fungi</taxon>
        <taxon>Dikarya</taxon>
        <taxon>Basidiomycota</taxon>
        <taxon>Agaricomycotina</taxon>
        <taxon>Agaricomycetes</taxon>
        <taxon>Polyporales</taxon>
        <taxon>Meruliaceae</taxon>
        <taxon>Phlebia</taxon>
    </lineage>
</organism>
<keyword evidence="2" id="KW-1185">Reference proteome</keyword>
<protein>
    <submittedName>
        <fullName evidence="1">Uncharacterized protein</fullName>
    </submittedName>
</protein>
<name>A0ACC1SXF0_9APHY</name>
<gene>
    <name evidence="1" type="ORF">NM688_g5296</name>
</gene>
<evidence type="ECO:0000313" key="2">
    <source>
        <dbReference type="Proteomes" id="UP001148662"/>
    </source>
</evidence>
<comment type="caution">
    <text evidence="1">The sequence shown here is derived from an EMBL/GenBank/DDBJ whole genome shotgun (WGS) entry which is preliminary data.</text>
</comment>